<reference evidence="4" key="1">
    <citation type="journal article" date="2019" name="bioRxiv">
        <title>The Genome of the Zebra Mussel, Dreissena polymorpha: A Resource for Invasive Species Research.</title>
        <authorList>
            <person name="McCartney M.A."/>
            <person name="Auch B."/>
            <person name="Kono T."/>
            <person name="Mallez S."/>
            <person name="Zhang Y."/>
            <person name="Obille A."/>
            <person name="Becker A."/>
            <person name="Abrahante J.E."/>
            <person name="Garbe J."/>
            <person name="Badalamenti J.P."/>
            <person name="Herman A."/>
            <person name="Mangelson H."/>
            <person name="Liachko I."/>
            <person name="Sullivan S."/>
            <person name="Sone E.D."/>
            <person name="Koren S."/>
            <person name="Silverstein K.A.T."/>
            <person name="Beckman K.B."/>
            <person name="Gohl D.M."/>
        </authorList>
    </citation>
    <scope>NUCLEOTIDE SEQUENCE</scope>
    <source>
        <strain evidence="4">Duluth1</strain>
        <tissue evidence="4">Whole animal</tissue>
    </source>
</reference>
<feature type="region of interest" description="Disordered" evidence="2">
    <location>
        <begin position="1905"/>
        <end position="1924"/>
    </location>
</feature>
<feature type="coiled-coil region" evidence="1">
    <location>
        <begin position="2328"/>
        <end position="2414"/>
    </location>
</feature>
<protein>
    <submittedName>
        <fullName evidence="4">Uncharacterized protein</fullName>
    </submittedName>
</protein>
<gene>
    <name evidence="4" type="ORF">DPMN_185080</name>
</gene>
<keyword evidence="1" id="KW-0175">Coiled coil</keyword>
<feature type="compositionally biased region" description="Basic and acidic residues" evidence="2">
    <location>
        <begin position="2985"/>
        <end position="2997"/>
    </location>
</feature>
<proteinExistence type="predicted"/>
<reference evidence="4" key="2">
    <citation type="submission" date="2020-11" db="EMBL/GenBank/DDBJ databases">
        <authorList>
            <person name="McCartney M.A."/>
            <person name="Auch B."/>
            <person name="Kono T."/>
            <person name="Mallez S."/>
            <person name="Becker A."/>
            <person name="Gohl D.M."/>
            <person name="Silverstein K.A.T."/>
            <person name="Koren S."/>
            <person name="Bechman K.B."/>
            <person name="Herman A."/>
            <person name="Abrahante J.E."/>
            <person name="Garbe J."/>
        </authorList>
    </citation>
    <scope>NUCLEOTIDE SEQUENCE</scope>
    <source>
        <strain evidence="4">Duluth1</strain>
        <tissue evidence="4">Whole animal</tissue>
    </source>
</reference>
<feature type="compositionally biased region" description="Basic and acidic residues" evidence="2">
    <location>
        <begin position="2968"/>
        <end position="2978"/>
    </location>
</feature>
<feature type="coiled-coil region" evidence="1">
    <location>
        <begin position="2647"/>
        <end position="2726"/>
    </location>
</feature>
<feature type="compositionally biased region" description="Basic and acidic residues" evidence="2">
    <location>
        <begin position="2161"/>
        <end position="2179"/>
    </location>
</feature>
<comment type="caution">
    <text evidence="4">The sequence shown here is derived from an EMBL/GenBank/DDBJ whole genome shotgun (WGS) entry which is preliminary data.</text>
</comment>
<evidence type="ECO:0000256" key="3">
    <source>
        <dbReference type="SAM" id="Phobius"/>
    </source>
</evidence>
<feature type="region of interest" description="Disordered" evidence="2">
    <location>
        <begin position="2120"/>
        <end position="2187"/>
    </location>
</feature>
<feature type="transmembrane region" description="Helical" evidence="3">
    <location>
        <begin position="1111"/>
        <end position="1135"/>
    </location>
</feature>
<accession>A0A9D4DK96</accession>
<feature type="region of interest" description="Disordered" evidence="2">
    <location>
        <begin position="3038"/>
        <end position="3072"/>
    </location>
</feature>
<feature type="region of interest" description="Disordered" evidence="2">
    <location>
        <begin position="2968"/>
        <end position="2997"/>
    </location>
</feature>
<name>A0A9D4DK96_DREPO</name>
<feature type="compositionally biased region" description="Basic and acidic residues" evidence="2">
    <location>
        <begin position="3046"/>
        <end position="3057"/>
    </location>
</feature>
<keyword evidence="3" id="KW-0812">Transmembrane</keyword>
<keyword evidence="3" id="KW-0472">Membrane</keyword>
<dbReference type="SMART" id="SM01411">
    <property type="entry name" value="Ephrin_rec_like"/>
    <property type="match status" value="11"/>
</dbReference>
<feature type="compositionally biased region" description="Polar residues" evidence="2">
    <location>
        <begin position="3058"/>
        <end position="3072"/>
    </location>
</feature>
<dbReference type="Gene3D" id="2.10.50.10">
    <property type="entry name" value="Tumor Necrosis Factor Receptor, subunit A, domain 2"/>
    <property type="match status" value="2"/>
</dbReference>
<feature type="region of interest" description="Disordered" evidence="2">
    <location>
        <begin position="3401"/>
        <end position="3420"/>
    </location>
</feature>
<keyword evidence="5" id="KW-1185">Reference proteome</keyword>
<sequence>MHPQLSVCPPSRKKALANSVDPDETLHDVALRCAAGYICMTGSNVATPTDRVIGYICPVGYYCLEGAVIELACAPGTYQQATGKDYCDVCPAGTTCPYTAMNATLPCPAGYYCPNGTVDNGEPCLPGTFNPNQGVDTPGNCLACLPGKYCDGVNPAATTGNCSAGYLCLGNATTPTPNTGNNKPCPVGHYCLEGTSAATPCPHGTLRNSTHGKSVDDCLPCTGGKYCNGLALVAPSGPCAQRYYCPAIADVFDPQPTEFLCPTGSYCPADSADPVPCNPGTYQDNEGEITCDPCPAGYYCPANTTNPIDCGNYSYCPQGSRAPTLCPNGTFNDVYMNLMAPEDCKACTAGKYCTGGQISGPCQAGFICWSGIGVSNPDSSYEPNGGPCDYGFYCVEGTQTPETCPPNQFINKEGAASQGECQPCPGGRICPENSTVSEPCWAGYYCMVNESPAKCWNGTYNSKTGMSDASACLHCPPGYFCDEEAIANYTTNPCPLGYFCPNATIIPEPCPMGTYRDIIAAESELDCFPCPGGSYCPDTNMTFAGYPCVDGEYCPEGAQIKRMCKAGYFCNNSETQISCPPAYYCPENSTQPTKCPRGSYCTGNYFDTCNCTDAGAIEPTMCPPGWGEKIGAKWITLDDTCAPCRAGYYSAADGSGCLPCRAGVVCLDKATMDNPVANNSDLAYIFGPNGTNSYICPPGYYCPEASGFETGCPTGTYNYELGMTSLSDCIACPIDHFNHLTGQTGCFFCGGEAKQPHTGQASCECSGNGRDFQETDRQCPCAAGFKEIDGDDDCIKDVLDNCGSDEYRFMDGSCLNADGFKEVCSTKYCKEGEYKGFIAQKGICLCKADDLEALCNTACRKASALRMQFVCSSAPKDSYLQVQDKSGNIKKQWVSSAMTAVINAENALTRDQCDSLDDTSHAVHFMISTPDGFLGVYEPDADALTSIVDSQVKTNLTGNATDDSEITYYGRRRLLATTTYQGTNFTGITNPIICLKNGEFMMWAVDNTNYPVYDRNNLFNTNSQFDYGGFRALAEAQAQVGTTTTLFAYQFNDPGTYVFYSSADQFKKMYISVMQPATQCAQTGPFFPVTTSNIVSNGIGFNQDILQAPDWPVIFILLGAGLLIIILMVIALVLFRKYGWLKDNYLNPFYRDRTLRFDFDNYASKGSTVYPVRKYHRNMTAIQAGNIPAIQASATPQTDVGESVQDEFWDYDRQVDLEGFSSRRVYDTLARQSRAVTMTLGKQKDEVKQMYQKVAAQTDSLKALWAAKMNLQGTAALATEEDIQDYERKLSDLEHELARRKEVGHRFQAILNQQEFLAGEDEKHRESHQVNFQAALREAHRTLKDHTEKQQRGQLVDASGKFDTAGQRAMENRVSSLISKMSTELTNESGRLGCWGVLGQGTGAQLLNGNHPMSRDEIFGKSCPLVETDKSTGLLRAKTGSHMLLGDGSTRTVPEHNFIHPQTGNVLPVQGNVAFDPVTSRLVFVVDSATGEAPKNEDSYIPFVPYPTHNGQSVRTKLEPLKHATDLRYGAPMSDPETSLHVPILAVTIHPSTGAVLPVGGTHIDIVTGLPTPIEVGSLMVDPNSGLPVPILAVALDNESGEVVPVGGVHPDNSPILPGQTFTDTLSGKRVRVHGGHLATTQVQPSAGGYQALLNSTVLACEARVNDAIRAYLEALSASTDNGVNVRHEEATLESAIKELENSRNKMKVHLIRTQQDIKRRQERASILATTGGSPGMYEFEKTGQVLPILVGTTMTDTAGSGQEVPILGAEKHRVTGKIMPLGGTMEDPEGAGLVPISIGKKAIDPISGELSPVIGVRLNAETDTVVPITLSSSSHRKKAAPPGAAAMLEEEIVARRGYWRRQRQREEEITAVEHNLAQTLLRDVDSVTVKFVARALEEIDSGANSLAESGKREVQRRGAAEQEYSSVLPPEVVAVLTDCDARECEMEEGHVGAHVKFADAVRKFFNKLQQEEKKYKDKMEQLRGGDNDEAEHVQNQRYRQAKDRLLAELQDQIITRVENLDEAHSALEYARQRSELCCQEAKVVLTHSALLAGDYDAQLSGVYGDAATTETEKDSELVPLLKQLIAMLESGGPFYLSSELLNVIKNAAGGSNVHTSNVHNINIGGEDGNKGRQGGSSLRVSKDDDSGKDKKKVKAALVKSAKEDKNEKKRSKSEKEAGDLQGKSGANSEAAWKELVRKLFERQAYEAAKLENDLKSDEINGMQDIINETERKKKNMMNEAREDLRQKLEKCDTEKERDKLMADYAVNLQKVNDAFDKQKNQQLETLRKKLLESRRTRRKDLYRKHCEEAQAQGVGIDSVPDVNIPGYDDLMRDLLRLQEDQERALAEMQREGEKARNEVEVPEIDNEFERAIRKLDVDDATKQQMIDQARQKNRELQDKIARMKDQLQQRKDRVKLSKLSADEQSGLAAEDQEKLIDARRIQSEADREREELALLEARRMVEKEQQRLAQEQALRDALRSKKEDERDRILALYQSELDKLVSRQDDARQAQRDKIVGKLAARKRLREEVEKEQAVARELDRITKRHVTQGDQDTADVIMDINEKVNGDNLTPEQVKLLEEQELEAEKLESRQRDEQRGMNRTFNEEMVTEEMEVDNQIQEQKRLAVAEQKNKFDRDMLLNRQSMTEEEYRRLLADHQRELEALVANMDLEKDRQKRAIKDKILERRKKRDAQLEEKHRLEMEEEMTRQQQKRDKLNDQIARQVEDAELKKNVKNIDGDKAENLIYTVLRQRHLKEAIHLEDQLAREMAAAKRRARAEVEQSRQKEREVLMQAFEQEMMDLVANSKGMSEEELNARKQDLKREQKRQRLDFDKLTEKLVQQAEKDITPKMEIQQTHQRLELKGKQLQELSDAMQAYSPSEEMKQKYAEEARLAALEAERFRNEVLRKMEEEFARRKKEEEEREAEKQRKLEEHYRRLQAELEDEQRREEQRLRERDDEKFRLRQKQLEERRKNEEESILKSQASESEKQRLLREHESNMEKLRDNFMDEQERSKMALASKLAARKKKRHGAEYAKFSKQMQMEEDNLQRKNLDRKSQESQLMGDNSANKTDTSTVLIGELPTGVVKPSGDKNGKVSSSGSLGVELTGNQEQDWVNLLMASPLFKQINDLADMLEKSEATMEEPVRPHVKGGDYTTPYIDVKDAQWTCRGDLSPVDIGQISSSQFVVYRFGVFVIKLLHEQIGTPETTLLLASNLPPNNYERNAFRNSIYYEHARNILFVRKERIDSIGEFVVLILHSMAHVKCGEMTDDGNAQFLRVFYKCLKVVCQDMFFSRTKSTPTTRHVTEQVTGQQSTNGRPALEQALAPLTKKMEDRTNTVGELVDMKVETPGRAEFSPQQINRRMYGYENMSSTARLRQYLESKGGYLATSDFIANRMNELRGSGPLVTSKPSHHRKPPPPPPIVTQRDVVDTQLVEFQTTNDALNEELADVLKMEAGLREGIRHMEQDSSQANLVREASEELEKQLVRKNDLLKRIATIEADISKKEKELRAKK</sequence>
<feature type="region of interest" description="Disordered" evidence="2">
    <location>
        <begin position="1344"/>
        <end position="1367"/>
    </location>
</feature>
<dbReference type="SUPFAM" id="SSF57184">
    <property type="entry name" value="Growth factor receptor domain"/>
    <property type="match status" value="2"/>
</dbReference>
<keyword evidence="3" id="KW-1133">Transmembrane helix</keyword>
<evidence type="ECO:0000256" key="2">
    <source>
        <dbReference type="SAM" id="MobiDB-lite"/>
    </source>
</evidence>
<dbReference type="EMBL" id="JAIWYP010000010">
    <property type="protein sequence ID" value="KAH3750553.1"/>
    <property type="molecule type" value="Genomic_DNA"/>
</dbReference>
<evidence type="ECO:0000256" key="1">
    <source>
        <dbReference type="SAM" id="Coils"/>
    </source>
</evidence>
<feature type="coiled-coil region" evidence="1">
    <location>
        <begin position="1686"/>
        <end position="1717"/>
    </location>
</feature>
<feature type="coiled-coil region" evidence="1">
    <location>
        <begin position="2220"/>
        <end position="2258"/>
    </location>
</feature>
<feature type="coiled-coil region" evidence="1">
    <location>
        <begin position="1276"/>
        <end position="1303"/>
    </location>
</feature>
<dbReference type="PANTHER" id="PTHR47236:SF5">
    <property type="entry name" value="GENE, 32742-RELATED"/>
    <property type="match status" value="1"/>
</dbReference>
<feature type="compositionally biased region" description="Basic and acidic residues" evidence="2">
    <location>
        <begin position="1910"/>
        <end position="1921"/>
    </location>
</feature>
<evidence type="ECO:0000313" key="4">
    <source>
        <dbReference type="EMBL" id="KAH3750553.1"/>
    </source>
</evidence>
<organism evidence="4 5">
    <name type="scientific">Dreissena polymorpha</name>
    <name type="common">Zebra mussel</name>
    <name type="synonym">Mytilus polymorpha</name>
    <dbReference type="NCBI Taxonomy" id="45954"/>
    <lineage>
        <taxon>Eukaryota</taxon>
        <taxon>Metazoa</taxon>
        <taxon>Spiralia</taxon>
        <taxon>Lophotrochozoa</taxon>
        <taxon>Mollusca</taxon>
        <taxon>Bivalvia</taxon>
        <taxon>Autobranchia</taxon>
        <taxon>Heteroconchia</taxon>
        <taxon>Euheterodonta</taxon>
        <taxon>Imparidentia</taxon>
        <taxon>Neoheterodontei</taxon>
        <taxon>Myida</taxon>
        <taxon>Dreissenoidea</taxon>
        <taxon>Dreissenidae</taxon>
        <taxon>Dreissena</taxon>
    </lineage>
</organism>
<feature type="coiled-coil region" evidence="1">
    <location>
        <begin position="3463"/>
        <end position="3507"/>
    </location>
</feature>
<dbReference type="PANTHER" id="PTHR47236">
    <property type="entry name" value="GENE, 32742-RELATED-RELATED"/>
    <property type="match status" value="1"/>
</dbReference>
<dbReference type="InterPro" id="IPR009030">
    <property type="entry name" value="Growth_fac_rcpt_cys_sf"/>
</dbReference>
<dbReference type="Proteomes" id="UP000828390">
    <property type="component" value="Unassembled WGS sequence"/>
</dbReference>
<evidence type="ECO:0000313" key="5">
    <source>
        <dbReference type="Proteomes" id="UP000828390"/>
    </source>
</evidence>
<feature type="coiled-coil region" evidence="1">
    <location>
        <begin position="2439"/>
        <end position="2489"/>
    </location>
</feature>